<accession>A0A382EQ58</accession>
<name>A0A382EQ58_9ZZZZ</name>
<reference evidence="1" key="1">
    <citation type="submission" date="2018-05" db="EMBL/GenBank/DDBJ databases">
        <authorList>
            <person name="Lanie J.A."/>
            <person name="Ng W.-L."/>
            <person name="Kazmierczak K.M."/>
            <person name="Andrzejewski T.M."/>
            <person name="Davidsen T.M."/>
            <person name="Wayne K.J."/>
            <person name="Tettelin H."/>
            <person name="Glass J.I."/>
            <person name="Rusch D."/>
            <person name="Podicherti R."/>
            <person name="Tsui H.-C.T."/>
            <person name="Winkler M.E."/>
        </authorList>
    </citation>
    <scope>NUCLEOTIDE SEQUENCE</scope>
</reference>
<evidence type="ECO:0008006" key="2">
    <source>
        <dbReference type="Google" id="ProtNLM"/>
    </source>
</evidence>
<gene>
    <name evidence="1" type="ORF">METZ01_LOCUS204995</name>
</gene>
<proteinExistence type="predicted"/>
<dbReference type="EMBL" id="UINC01045410">
    <property type="protein sequence ID" value="SVB52141.1"/>
    <property type="molecule type" value="Genomic_DNA"/>
</dbReference>
<evidence type="ECO:0000313" key="1">
    <source>
        <dbReference type="EMBL" id="SVB52141.1"/>
    </source>
</evidence>
<dbReference type="Gene3D" id="3.40.50.1820">
    <property type="entry name" value="alpha/beta hydrolase"/>
    <property type="match status" value="1"/>
</dbReference>
<dbReference type="SUPFAM" id="SSF53474">
    <property type="entry name" value="alpha/beta-Hydrolases"/>
    <property type="match status" value="1"/>
</dbReference>
<sequence>MTLGKLTFALALASLAAPTWAADKTPSERNFMEDLALREEFQIGGRKAFFYEHAKQDGKAVPFYLVPADGTIANPPLHVVLHHAGGSAKQAINEAFAAKHRHQYVAKEHCALYLDCRSLKTDWWWGWKTIEKDKELHKQQLQSAEERVLQTIEWAAKNQKVDRNRIYLSGRSMGGSGSLGIGYVRGDLFAAILVNVPAGAEHFLFRLQNSRYPDPPPTINTSSQTDGWAKRQEDLLAYCAENKLPMIFGWGPFGHASRPSMVNSSVYDFPWR</sequence>
<protein>
    <recommendedName>
        <fullName evidence="2">Peptidase S9 prolyl oligopeptidase catalytic domain-containing protein</fullName>
    </recommendedName>
</protein>
<dbReference type="AlphaFoldDB" id="A0A382EQ58"/>
<dbReference type="InterPro" id="IPR029058">
    <property type="entry name" value="AB_hydrolase_fold"/>
</dbReference>
<organism evidence="1">
    <name type="scientific">marine metagenome</name>
    <dbReference type="NCBI Taxonomy" id="408172"/>
    <lineage>
        <taxon>unclassified sequences</taxon>
        <taxon>metagenomes</taxon>
        <taxon>ecological metagenomes</taxon>
    </lineage>
</organism>
<feature type="non-terminal residue" evidence="1">
    <location>
        <position position="272"/>
    </location>
</feature>